<evidence type="ECO:0000256" key="2">
    <source>
        <dbReference type="ARBA" id="ARBA00022490"/>
    </source>
</evidence>
<keyword evidence="7 9" id="KW-0863">Zinc-finger</keyword>
<evidence type="ECO:0008006" key="15">
    <source>
        <dbReference type="Google" id="ProtNLM"/>
    </source>
</evidence>
<evidence type="ECO:0000259" key="11">
    <source>
        <dbReference type="PROSITE" id="PS51270"/>
    </source>
</evidence>
<feature type="domain" description="GRF-type" evidence="12">
    <location>
        <begin position="21"/>
        <end position="62"/>
    </location>
</feature>
<dbReference type="AlphaFoldDB" id="A0AAV2RUZ1"/>
<evidence type="ECO:0000256" key="6">
    <source>
        <dbReference type="ARBA" id="ARBA00022723"/>
    </source>
</evidence>
<evidence type="ECO:0000256" key="5">
    <source>
        <dbReference type="ARBA" id="ARBA00022691"/>
    </source>
</evidence>
<dbReference type="GO" id="GO:0003676">
    <property type="term" value="F:nucleic acid binding"/>
    <property type="evidence" value="ECO:0007669"/>
    <property type="project" value="InterPro"/>
</dbReference>
<dbReference type="Pfam" id="PF10237">
    <property type="entry name" value="N6-adenineMlase"/>
    <property type="match status" value="1"/>
</dbReference>
<evidence type="ECO:0000256" key="4">
    <source>
        <dbReference type="ARBA" id="ARBA00022679"/>
    </source>
</evidence>
<keyword evidence="3" id="KW-0489">Methyltransferase</keyword>
<evidence type="ECO:0000256" key="7">
    <source>
        <dbReference type="ARBA" id="ARBA00022771"/>
    </source>
</evidence>
<keyword evidence="5" id="KW-0949">S-adenosyl-L-methionine</keyword>
<dbReference type="GO" id="GO:0005737">
    <property type="term" value="C:cytoplasm"/>
    <property type="evidence" value="ECO:0007669"/>
    <property type="project" value="UniProtKB-SubCell"/>
</dbReference>
<dbReference type="InterPro" id="IPR017921">
    <property type="entry name" value="Znf_CTCHY"/>
</dbReference>
<dbReference type="GO" id="GO:0005730">
    <property type="term" value="C:nucleolus"/>
    <property type="evidence" value="ECO:0007669"/>
    <property type="project" value="TreeGrafter"/>
</dbReference>
<feature type="domain" description="CTCHY-type" evidence="11">
    <location>
        <begin position="345"/>
        <end position="406"/>
    </location>
</feature>
<evidence type="ECO:0000256" key="3">
    <source>
        <dbReference type="ARBA" id="ARBA00022603"/>
    </source>
</evidence>
<dbReference type="InterPro" id="IPR010666">
    <property type="entry name" value="Znf_GRF"/>
</dbReference>
<dbReference type="InterPro" id="IPR039846">
    <property type="entry name" value="ZCCHC4"/>
</dbReference>
<dbReference type="Proteomes" id="UP001497623">
    <property type="component" value="Unassembled WGS sequence"/>
</dbReference>
<sequence length="488" mass="56597">MREGRLGVDVIINNISGNPYCPHGPTILFEKFQASKQSRQYFSCSACRDRKDCSFFFWADQKISSTKMQDWKNIYNEARPNLCHREIYTESDILFDLGESHLCYCKSCCRLFNKDVDSKLHKMCDIISGISEQQLKYPSTFLPPKDSSKCEAQYLFTSSSIEIILNMLKGLCASNILCVGAPRIHEAITNNQDLSMNSLMLDIDERYCTFFPPEKFVSYNMFNHHFFDTDSKNVYKKFISQENLVIVSDPPFGGRVELLHHNFLAIQTDWQKEHGINRTLPMLFIFPYFMEPQILSFMPGFTMLDYQVDYDNHPLYSSGTKGMKNGSAVRVFVNKPAELFPLPESDYNFCEPCNKWVNNTNKHCEKCKGCMSKDGRTYKHCDTCVRCVKPSWKHCQQCTQCKPQDHKCGTINPGVNSCHRCGQSGHKRKDCQNKPKVLKNKRKFTVNEKNIEHKKKKIKSLPQSAEDEQRRNMKIFQQKIEIVSERVS</sequence>
<keyword evidence="6" id="KW-0479">Metal-binding</keyword>
<evidence type="ECO:0000259" key="10">
    <source>
        <dbReference type="PROSITE" id="PS50158"/>
    </source>
</evidence>
<evidence type="ECO:0000256" key="8">
    <source>
        <dbReference type="ARBA" id="ARBA00022833"/>
    </source>
</evidence>
<comment type="caution">
    <text evidence="13">The sequence shown here is derived from an EMBL/GenBank/DDBJ whole genome shotgun (WGS) entry which is preliminary data.</text>
</comment>
<reference evidence="13 14" key="1">
    <citation type="submission" date="2024-05" db="EMBL/GenBank/DDBJ databases">
        <authorList>
            <person name="Wallberg A."/>
        </authorList>
    </citation>
    <scope>NUCLEOTIDE SEQUENCE [LARGE SCALE GENOMIC DNA]</scope>
</reference>
<dbReference type="GO" id="GO:0008988">
    <property type="term" value="F:rRNA (adenine-N6-)-methyltransferase activity"/>
    <property type="evidence" value="ECO:0007669"/>
    <property type="project" value="InterPro"/>
</dbReference>
<evidence type="ECO:0000256" key="1">
    <source>
        <dbReference type="ARBA" id="ARBA00004496"/>
    </source>
</evidence>
<dbReference type="EMBL" id="CAXKWB010030133">
    <property type="protein sequence ID" value="CAL4137199.1"/>
    <property type="molecule type" value="Genomic_DNA"/>
</dbReference>
<protein>
    <recommendedName>
        <fullName evidence="15">Zinc finger CCHC domain-containing protein 4</fullName>
    </recommendedName>
</protein>
<dbReference type="PROSITE" id="PS50216">
    <property type="entry name" value="DHHC"/>
    <property type="match status" value="1"/>
</dbReference>
<evidence type="ECO:0000313" key="14">
    <source>
        <dbReference type="Proteomes" id="UP001497623"/>
    </source>
</evidence>
<keyword evidence="2" id="KW-0963">Cytoplasm</keyword>
<gene>
    <name evidence="13" type="ORF">MNOR_LOCUS27949</name>
</gene>
<dbReference type="PROSITE" id="PS50158">
    <property type="entry name" value="ZF_CCHC"/>
    <property type="match status" value="1"/>
</dbReference>
<evidence type="ECO:0000259" key="12">
    <source>
        <dbReference type="PROSITE" id="PS51999"/>
    </source>
</evidence>
<dbReference type="InterPro" id="IPR041370">
    <property type="entry name" value="Mlase_EEF1AKMT1/ZCCHC4"/>
</dbReference>
<organism evidence="13 14">
    <name type="scientific">Meganyctiphanes norvegica</name>
    <name type="common">Northern krill</name>
    <name type="synonym">Thysanopoda norvegica</name>
    <dbReference type="NCBI Taxonomy" id="48144"/>
    <lineage>
        <taxon>Eukaryota</taxon>
        <taxon>Metazoa</taxon>
        <taxon>Ecdysozoa</taxon>
        <taxon>Arthropoda</taxon>
        <taxon>Crustacea</taxon>
        <taxon>Multicrustacea</taxon>
        <taxon>Malacostraca</taxon>
        <taxon>Eumalacostraca</taxon>
        <taxon>Eucarida</taxon>
        <taxon>Euphausiacea</taxon>
        <taxon>Euphausiidae</taxon>
        <taxon>Meganyctiphanes</taxon>
    </lineage>
</organism>
<evidence type="ECO:0000313" key="13">
    <source>
        <dbReference type="EMBL" id="CAL4137199.1"/>
    </source>
</evidence>
<dbReference type="PANTHER" id="PTHR13493:SF3">
    <property type="entry name" value="RRNA N6-ADENOSINE-METHYLTRANSFERASE ZCCHC4"/>
    <property type="match status" value="1"/>
</dbReference>
<feature type="domain" description="CCHC-type" evidence="10">
    <location>
        <begin position="418"/>
        <end position="433"/>
    </location>
</feature>
<dbReference type="PROSITE" id="PS51270">
    <property type="entry name" value="ZF_CTCHY"/>
    <property type="match status" value="1"/>
</dbReference>
<dbReference type="PROSITE" id="PS51999">
    <property type="entry name" value="ZF_GRF"/>
    <property type="match status" value="1"/>
</dbReference>
<accession>A0AAV2RUZ1</accession>
<dbReference type="PANTHER" id="PTHR13493">
    <property type="entry name" value="ZINC FINGER CCHC DOMAIN-CONTAINING"/>
    <property type="match status" value="1"/>
</dbReference>
<feature type="non-terminal residue" evidence="13">
    <location>
        <position position="488"/>
    </location>
</feature>
<proteinExistence type="predicted"/>
<dbReference type="GO" id="GO:0008270">
    <property type="term" value="F:zinc ion binding"/>
    <property type="evidence" value="ECO:0007669"/>
    <property type="project" value="UniProtKB-KW"/>
</dbReference>
<comment type="subcellular location">
    <subcellularLocation>
        <location evidence="1">Cytoplasm</location>
    </subcellularLocation>
</comment>
<name>A0AAV2RUZ1_MEGNR</name>
<evidence type="ECO:0000256" key="9">
    <source>
        <dbReference type="PROSITE-ProRule" id="PRU00047"/>
    </source>
</evidence>
<keyword evidence="14" id="KW-1185">Reference proteome</keyword>
<dbReference type="InterPro" id="IPR001878">
    <property type="entry name" value="Znf_CCHC"/>
</dbReference>
<keyword evidence="8" id="KW-0862">Zinc</keyword>
<keyword evidence="4" id="KW-0808">Transferase</keyword>